<evidence type="ECO:0000313" key="9">
    <source>
        <dbReference type="EMBL" id="EMR61763.1"/>
    </source>
</evidence>
<dbReference type="EMBL" id="KB707555">
    <property type="protein sequence ID" value="EMR61763.1"/>
    <property type="molecule type" value="Genomic_DNA"/>
</dbReference>
<protein>
    <recommendedName>
        <fullName evidence="2">Mitochondrial transcription factor 1</fullName>
    </recommendedName>
</protein>
<dbReference type="GO" id="GO:0006391">
    <property type="term" value="P:transcription initiation at mitochondrial promoter"/>
    <property type="evidence" value="ECO:0007669"/>
    <property type="project" value="TreeGrafter"/>
</dbReference>
<keyword evidence="10" id="KW-1185">Reference proteome</keyword>
<evidence type="ECO:0000313" key="10">
    <source>
        <dbReference type="Proteomes" id="UP000012174"/>
    </source>
</evidence>
<evidence type="ECO:0000256" key="8">
    <source>
        <dbReference type="SAM" id="MobiDB-lite"/>
    </source>
</evidence>
<dbReference type="InterPro" id="IPR023165">
    <property type="entry name" value="rRNA_Ade_diMease-like_C"/>
</dbReference>
<evidence type="ECO:0000256" key="3">
    <source>
        <dbReference type="ARBA" id="ARBA00022603"/>
    </source>
</evidence>
<dbReference type="InterPro" id="IPR029063">
    <property type="entry name" value="SAM-dependent_MTases_sf"/>
</dbReference>
<dbReference type="PANTHER" id="PTHR11727">
    <property type="entry name" value="DIMETHYLADENOSINE TRANSFERASE"/>
    <property type="match status" value="1"/>
</dbReference>
<organism evidence="9 10">
    <name type="scientific">Eutypa lata (strain UCR-EL1)</name>
    <name type="common">Grapevine dieback disease fungus</name>
    <name type="synonym">Eutypa armeniacae</name>
    <dbReference type="NCBI Taxonomy" id="1287681"/>
    <lineage>
        <taxon>Eukaryota</taxon>
        <taxon>Fungi</taxon>
        <taxon>Dikarya</taxon>
        <taxon>Ascomycota</taxon>
        <taxon>Pezizomycotina</taxon>
        <taxon>Sordariomycetes</taxon>
        <taxon>Xylariomycetidae</taxon>
        <taxon>Xylariales</taxon>
        <taxon>Diatrypaceae</taxon>
        <taxon>Eutypa</taxon>
    </lineage>
</organism>
<keyword evidence="3" id="KW-0489">Methyltransferase</keyword>
<dbReference type="OMA" id="VDILDLW"/>
<dbReference type="OrthoDB" id="16079at2759"/>
<comment type="function">
    <text evidence="7">Mitochondrial transcription factor that confers selective promoter recognition on the core subunit of the yeast mitochondrial RNA polymerase. Interacts with DNA in a non-specific manner.</text>
</comment>
<dbReference type="Proteomes" id="UP000012174">
    <property type="component" value="Unassembled WGS sequence"/>
</dbReference>
<evidence type="ECO:0000256" key="6">
    <source>
        <dbReference type="ARBA" id="ARBA00022884"/>
    </source>
</evidence>
<dbReference type="HOGENOM" id="CLU_014537_1_0_1"/>
<dbReference type="InterPro" id="IPR001737">
    <property type="entry name" value="KsgA/Erm"/>
</dbReference>
<dbReference type="AlphaFoldDB" id="M7SC55"/>
<dbReference type="eggNOG" id="ENOG502QY7G">
    <property type="taxonomic scope" value="Eukaryota"/>
</dbReference>
<dbReference type="GO" id="GO:0034246">
    <property type="term" value="F:mitochondrial transcription factor activity"/>
    <property type="evidence" value="ECO:0007669"/>
    <property type="project" value="TreeGrafter"/>
</dbReference>
<reference evidence="10" key="1">
    <citation type="journal article" date="2013" name="Genome Announc.">
        <title>Draft genome sequence of the grapevine dieback fungus Eutypa lata UCR-EL1.</title>
        <authorList>
            <person name="Blanco-Ulate B."/>
            <person name="Rolshausen P.E."/>
            <person name="Cantu D."/>
        </authorList>
    </citation>
    <scope>NUCLEOTIDE SEQUENCE [LARGE SCALE GENOMIC DNA]</scope>
    <source>
        <strain evidence="10">UCR-EL1</strain>
    </source>
</reference>
<evidence type="ECO:0000256" key="5">
    <source>
        <dbReference type="ARBA" id="ARBA00022691"/>
    </source>
</evidence>
<dbReference type="GO" id="GO:0003723">
    <property type="term" value="F:RNA binding"/>
    <property type="evidence" value="ECO:0007669"/>
    <property type="project" value="UniProtKB-KW"/>
</dbReference>
<comment type="subcellular location">
    <subcellularLocation>
        <location evidence="1">Mitochondrion</location>
    </subcellularLocation>
</comment>
<evidence type="ECO:0000256" key="1">
    <source>
        <dbReference type="ARBA" id="ARBA00004173"/>
    </source>
</evidence>
<dbReference type="GO" id="GO:0008168">
    <property type="term" value="F:methyltransferase activity"/>
    <property type="evidence" value="ECO:0007669"/>
    <property type="project" value="UniProtKB-KW"/>
</dbReference>
<dbReference type="GO" id="GO:0032259">
    <property type="term" value="P:methylation"/>
    <property type="evidence" value="ECO:0007669"/>
    <property type="project" value="UniProtKB-KW"/>
</dbReference>
<keyword evidence="5" id="KW-0949">S-adenosyl-L-methionine</keyword>
<keyword evidence="6" id="KW-0694">RNA-binding</keyword>
<name>M7SC55_EUTLA</name>
<dbReference type="Gene3D" id="1.10.8.100">
    <property type="entry name" value="Ribosomal RNA adenine dimethylase-like, domain 2"/>
    <property type="match status" value="1"/>
</dbReference>
<gene>
    <name evidence="9" type="ORF">UCREL1_11308</name>
</gene>
<dbReference type="KEGG" id="ela:UCREL1_11308"/>
<dbReference type="Gene3D" id="3.40.50.150">
    <property type="entry name" value="Vaccinia Virus protein VP39"/>
    <property type="match status" value="1"/>
</dbReference>
<evidence type="ECO:0000256" key="2">
    <source>
        <dbReference type="ARBA" id="ARBA00013836"/>
    </source>
</evidence>
<evidence type="ECO:0000256" key="4">
    <source>
        <dbReference type="ARBA" id="ARBA00022679"/>
    </source>
</evidence>
<dbReference type="GO" id="GO:0005759">
    <property type="term" value="C:mitochondrial matrix"/>
    <property type="evidence" value="ECO:0007669"/>
    <property type="project" value="TreeGrafter"/>
</dbReference>
<dbReference type="SUPFAM" id="SSF53335">
    <property type="entry name" value="S-adenosyl-L-methionine-dependent methyltransferases"/>
    <property type="match status" value="1"/>
</dbReference>
<accession>M7SC55</accession>
<keyword evidence="4" id="KW-0808">Transferase</keyword>
<evidence type="ECO:0000256" key="7">
    <source>
        <dbReference type="ARBA" id="ARBA00024915"/>
    </source>
</evidence>
<proteinExistence type="predicted"/>
<feature type="region of interest" description="Disordered" evidence="8">
    <location>
        <begin position="524"/>
        <end position="543"/>
    </location>
</feature>
<dbReference type="PANTHER" id="PTHR11727:SF17">
    <property type="entry name" value="DIMETHYLADENOSINE TRANSFERASE 1, MITOCHONDRIAL"/>
    <property type="match status" value="1"/>
</dbReference>
<sequence>MHQIIKYIGHTLERHKGCDLIDIYPGAGLWSQKLNKFLEPRSHILMEPDENLYRPFLEPILRKPGSILVPKSGIVWRELNSVLTPEYLPHQKPIEAGTTNPPRNDTLLVTANIAFHPKKRFKSFDSIALLVYHQLLSSIRTSTLFQQYGQVRMLIWSRPEDMSSLLPRYMQRRRRGAIDGELLCEWVREVCGRDLLGNYWYVRDTATEVHSSLRTRQRMREHRMRVPAERATEGMIEAKFSRKKPPGKAPPEFKRPFNDTLLQLETKHKKQVFTTDSGEFKSMKAYQWRWSAEKKRYEKMHNMMTDVDTITALYKAGNAESTPKERARLIAEWHDKMRHERGGFVQEFTTYRDNLHYPLTVRADEFLPNIECTLVDIQPRDDVHPLLRQAGPQSNRAADTLDMIMGTLLAHSTMAVPHLLDAVWPGAAEFIMPRWTSIRDLERGEGVPDMYGNDAAAAAASAAAAAGEPSAGPARHTSYNHRHQYLEITPRMLNARQWEQLIELWMQWPFRPELHELIARTQDIDDSNSSTGSEGAEGFGAAD</sequence>
<dbReference type="GO" id="GO:0034245">
    <property type="term" value="C:mitochondrial DNA-directed RNA polymerase complex"/>
    <property type="evidence" value="ECO:0007669"/>
    <property type="project" value="TreeGrafter"/>
</dbReference>